<dbReference type="Proteomes" id="UP001595892">
    <property type="component" value="Unassembled WGS sequence"/>
</dbReference>
<evidence type="ECO:0000313" key="1">
    <source>
        <dbReference type="EMBL" id="MFC4728802.1"/>
    </source>
</evidence>
<evidence type="ECO:0000313" key="2">
    <source>
        <dbReference type="Proteomes" id="UP001595892"/>
    </source>
</evidence>
<dbReference type="SUPFAM" id="SSF63825">
    <property type="entry name" value="YWTD domain"/>
    <property type="match status" value="1"/>
</dbReference>
<dbReference type="RefSeq" id="WP_377004874.1">
    <property type="nucleotide sequence ID" value="NZ_JBHSGG010000032.1"/>
</dbReference>
<keyword evidence="2" id="KW-1185">Reference proteome</keyword>
<name>A0ABV9NKF1_9GAMM</name>
<sequence>MWQPVPIVGGAYSDETRPWSAQDCVNYLPVPAERPQGRSPSKLLTPPGLRLFAAVGTGPCRGARNVEGALFVVSGNTLYRVHANGSSTSLGTIPGVGPVGMSHNQITGGNELLITAGSSGYVFNTRTSTLSRITDPGYPGAVAVDYVDSYLVQVEPFGRFWFHSELADATDYNTVDRYESEASPDRIVTLRVNQSEVVVFSERTIEFFDNVGAATNTFQSKRIVIQTGIAGRDAVAAIDNSLMWLGDDGIVYRLNGYQAVRMSTHPVEQEISRCNIALAQATVWEDRGHKVWYLTFPDGLTWGYDVASGEWHRRQSYGLRRWRAVGLVRWQDRWLAGDYANGNLYEVTWDEATENGAPLVSERISGVLHGEQNRLLVAGVEFVFDTGVQSHSDPDAFVDVRYSKDGGRNWSNWRRRSLGEIGEYAKRVKLLRLGQGRQWVFHVRVSSSMKRDLLAASILLEPCDR</sequence>
<gene>
    <name evidence="1" type="ORF">ACFO3Q_11535</name>
</gene>
<dbReference type="EMBL" id="JBHSGG010000032">
    <property type="protein sequence ID" value="MFC4728802.1"/>
    <property type="molecule type" value="Genomic_DNA"/>
</dbReference>
<accession>A0ABV9NKF1</accession>
<reference evidence="2" key="1">
    <citation type="journal article" date="2019" name="Int. J. Syst. Evol. Microbiol.">
        <title>The Global Catalogue of Microorganisms (GCM) 10K type strain sequencing project: providing services to taxonomists for standard genome sequencing and annotation.</title>
        <authorList>
            <consortium name="The Broad Institute Genomics Platform"/>
            <consortium name="The Broad Institute Genome Sequencing Center for Infectious Disease"/>
            <person name="Wu L."/>
            <person name="Ma J."/>
        </authorList>
    </citation>
    <scope>NUCLEOTIDE SEQUENCE [LARGE SCALE GENOMIC DNA]</scope>
    <source>
        <strain evidence="2">CGMCC 1.13574</strain>
    </source>
</reference>
<comment type="caution">
    <text evidence="1">The sequence shown here is derived from an EMBL/GenBank/DDBJ whole genome shotgun (WGS) entry which is preliminary data.</text>
</comment>
<proteinExistence type="predicted"/>
<organism evidence="1 2">
    <name type="scientific">Coralloluteibacterium thermophilum</name>
    <dbReference type="NCBI Taxonomy" id="2707049"/>
    <lineage>
        <taxon>Bacteria</taxon>
        <taxon>Pseudomonadati</taxon>
        <taxon>Pseudomonadota</taxon>
        <taxon>Gammaproteobacteria</taxon>
        <taxon>Lysobacterales</taxon>
        <taxon>Lysobacteraceae</taxon>
        <taxon>Coralloluteibacterium</taxon>
    </lineage>
</organism>
<evidence type="ECO:0008006" key="3">
    <source>
        <dbReference type="Google" id="ProtNLM"/>
    </source>
</evidence>
<protein>
    <recommendedName>
        <fullName evidence="3">Exo-alpha-sialidase</fullName>
    </recommendedName>
</protein>